<dbReference type="InterPro" id="IPR011989">
    <property type="entry name" value="ARM-like"/>
</dbReference>
<sequence>MVPLIGKEATEKYFLHVFVLQCSNPGYLIRRKCVKSLGDFCAVVGMETTEKYLVDPFVKLCQDDYWEVRACCPAVAVPVSCTCSLEKRKTVLADAYAELLLEIEPHVRCSAYVFLGAFICTFADPSITKLDYNENGKLIFVSQEGYEFRTAEVYYNYSKGIKWERDMRDGKPYFKEAPEDQTLNASKALLYFVQNENGPPLNVQGASNSNNNSNNNTNQSFTETTDQSVSGISWKSEEDGGGNWWTKSQIPSADEDEANDLYNTFRFWRVPLDVLDTYESSEPEQDDIRTDLNNLDNELSSLSEKLAECSTESLDVKTESPVSCSSSSDSGWNSGETTTHVESVTSSSSSSAAAEEKKDSQSPQQSEESEETSPKVNLPDQNIVPQVLLDSFVSMTSPLLGDVFDKEMAQDYAYCLPAVALTLGPSNWPYIKNAYKCLSMNIQWRVRKTVVSSIHKLASLVGEEVASKDLAPIFESFSRDLDEVKVGALEHLADFLNLVQPSTRTAFLPRLKDFLEMEFDYNWRYREEFGEQLRLLIKLYGPSDWLEYFEPLATLLLCDKVATVRHKAVTLFLELIVNLSSNPEDQSKLFNILLRDFAKSSSWRRRQIFVHLCSEIAREKALSDDDFCRILLDSLLVLSKDAVPNVGLCVAKCLSSDILCFINSSSPYFSIIVETLEKLKCDEDPDVRYYASEWTGEGKENT</sequence>
<dbReference type="EnsemblMetazoa" id="PHUM581580-RA">
    <property type="protein sequence ID" value="PHUM581580-PA"/>
    <property type="gene ID" value="PHUM581580"/>
</dbReference>
<evidence type="ECO:0000256" key="3">
    <source>
        <dbReference type="SAM" id="MobiDB-lite"/>
    </source>
</evidence>
<dbReference type="OMA" id="KFFNLCS"/>
<dbReference type="CTD" id="8232507"/>
<accession>E0W1P2</accession>
<dbReference type="PANTHER" id="PTHR10648:SF1">
    <property type="entry name" value="SERINE_THREONINE-PROTEIN PHOSPHATASE 4 REGULATORY SUBUNIT 1"/>
    <property type="match status" value="1"/>
</dbReference>
<dbReference type="InterPro" id="IPR016024">
    <property type="entry name" value="ARM-type_fold"/>
</dbReference>
<dbReference type="STRING" id="121224.E0W1P2"/>
<gene>
    <name evidence="5" type="primary">8232507</name>
    <name evidence="4" type="ORF">Phum_PHUM581580</name>
</gene>
<dbReference type="HOGENOM" id="CLU_009128_1_0_1"/>
<reference evidence="4" key="1">
    <citation type="submission" date="2007-04" db="EMBL/GenBank/DDBJ databases">
        <title>Annotation of Pediculus humanus corporis strain USDA.</title>
        <authorList>
            <person name="Kirkness E."/>
            <person name="Hannick L."/>
            <person name="Hass B."/>
            <person name="Bruggner R."/>
            <person name="Lawson D."/>
            <person name="Bidwell S."/>
            <person name="Joardar V."/>
            <person name="Caler E."/>
            <person name="Walenz B."/>
            <person name="Inman J."/>
            <person name="Schobel S."/>
            <person name="Galinsky K."/>
            <person name="Amedeo P."/>
            <person name="Strausberg R."/>
        </authorList>
    </citation>
    <scope>NUCLEOTIDE SEQUENCE</scope>
    <source>
        <strain evidence="4">USDA</strain>
    </source>
</reference>
<feature type="region of interest" description="Disordered" evidence="3">
    <location>
        <begin position="200"/>
        <end position="252"/>
    </location>
</feature>
<dbReference type="GO" id="GO:0019888">
    <property type="term" value="F:protein phosphatase regulator activity"/>
    <property type="evidence" value="ECO:0007669"/>
    <property type="project" value="TreeGrafter"/>
</dbReference>
<organism>
    <name type="scientific">Pediculus humanus subsp. corporis</name>
    <name type="common">Body louse</name>
    <dbReference type="NCBI Taxonomy" id="121224"/>
    <lineage>
        <taxon>Eukaryota</taxon>
        <taxon>Metazoa</taxon>
        <taxon>Ecdysozoa</taxon>
        <taxon>Arthropoda</taxon>
        <taxon>Hexapoda</taxon>
        <taxon>Insecta</taxon>
        <taxon>Pterygota</taxon>
        <taxon>Neoptera</taxon>
        <taxon>Paraneoptera</taxon>
        <taxon>Psocodea</taxon>
        <taxon>Troctomorpha</taxon>
        <taxon>Phthiraptera</taxon>
        <taxon>Anoplura</taxon>
        <taxon>Pediculidae</taxon>
        <taxon>Pediculus</taxon>
    </lineage>
</organism>
<dbReference type="SUPFAM" id="SSF48371">
    <property type="entry name" value="ARM repeat"/>
    <property type="match status" value="1"/>
</dbReference>
<dbReference type="Gene3D" id="1.25.10.10">
    <property type="entry name" value="Leucine-rich Repeat Variant"/>
    <property type="match status" value="2"/>
</dbReference>
<evidence type="ECO:0000313" key="5">
    <source>
        <dbReference type="EnsemblMetazoa" id="PHUM581580-PA"/>
    </source>
</evidence>
<proteinExistence type="predicted"/>
<dbReference type="AlphaFoldDB" id="E0W1P2"/>
<dbReference type="EMBL" id="AAZO01007079">
    <property type="status" value="NOT_ANNOTATED_CDS"/>
    <property type="molecule type" value="Genomic_DNA"/>
</dbReference>
<evidence type="ECO:0000256" key="2">
    <source>
        <dbReference type="SAM" id="Coils"/>
    </source>
</evidence>
<dbReference type="GO" id="GO:0005737">
    <property type="term" value="C:cytoplasm"/>
    <property type="evidence" value="ECO:0007669"/>
    <property type="project" value="TreeGrafter"/>
</dbReference>
<reference evidence="4" key="2">
    <citation type="submission" date="2007-04" db="EMBL/GenBank/DDBJ databases">
        <title>The genome of the human body louse.</title>
        <authorList>
            <consortium name="The Human Body Louse Genome Consortium"/>
            <person name="Kirkness E."/>
            <person name="Walenz B."/>
            <person name="Hass B."/>
            <person name="Bruggner R."/>
            <person name="Strausberg R."/>
        </authorList>
    </citation>
    <scope>NUCLEOTIDE SEQUENCE</scope>
    <source>
        <strain evidence="4">USDA</strain>
    </source>
</reference>
<dbReference type="VEuPathDB" id="VectorBase:PHUM581580"/>
<dbReference type="eggNOG" id="KOG0211">
    <property type="taxonomic scope" value="Eukaryota"/>
</dbReference>
<name>E0W1P2_PEDHC</name>
<dbReference type="RefSeq" id="XP_002432362.1">
    <property type="nucleotide sequence ID" value="XM_002432317.1"/>
</dbReference>
<feature type="compositionally biased region" description="Low complexity" evidence="3">
    <location>
        <begin position="207"/>
        <end position="225"/>
    </location>
</feature>
<dbReference type="OrthoDB" id="340346at2759"/>
<dbReference type="InterPro" id="IPR051023">
    <property type="entry name" value="PP2A_Regulatory_Subunit_A"/>
</dbReference>
<feature type="compositionally biased region" description="Low complexity" evidence="3">
    <location>
        <begin position="320"/>
        <end position="353"/>
    </location>
</feature>
<dbReference type="GeneID" id="8232507"/>
<dbReference type="KEGG" id="phu:Phum_PHUM581580"/>
<dbReference type="InParanoid" id="E0W1P2"/>
<keyword evidence="2" id="KW-0175">Coiled coil</keyword>
<keyword evidence="1" id="KW-0677">Repeat</keyword>
<reference evidence="5" key="3">
    <citation type="submission" date="2021-02" db="UniProtKB">
        <authorList>
            <consortium name="EnsemblMetazoa"/>
        </authorList>
    </citation>
    <scope>IDENTIFICATION</scope>
    <source>
        <strain evidence="5">USDA</strain>
    </source>
</reference>
<feature type="region of interest" description="Disordered" evidence="3">
    <location>
        <begin position="312"/>
        <end position="380"/>
    </location>
</feature>
<feature type="coiled-coil region" evidence="2">
    <location>
        <begin position="285"/>
        <end position="312"/>
    </location>
</feature>
<evidence type="ECO:0000256" key="1">
    <source>
        <dbReference type="ARBA" id="ARBA00022737"/>
    </source>
</evidence>
<dbReference type="PANTHER" id="PTHR10648">
    <property type="entry name" value="SERINE/THREONINE-PROTEIN PHOSPHATASE PP2A 65 KDA REGULATORY SUBUNIT"/>
    <property type="match status" value="1"/>
</dbReference>
<protein>
    <submittedName>
        <fullName evidence="4 5">Serine/threonine protein phosphatase 2A regulatory subunit A, putative</fullName>
    </submittedName>
</protein>
<keyword evidence="6" id="KW-1185">Reference proteome</keyword>
<dbReference type="EMBL" id="DS235873">
    <property type="protein sequence ID" value="EEB19624.1"/>
    <property type="molecule type" value="Genomic_DNA"/>
</dbReference>
<dbReference type="Proteomes" id="UP000009046">
    <property type="component" value="Unassembled WGS sequence"/>
</dbReference>
<evidence type="ECO:0000313" key="6">
    <source>
        <dbReference type="Proteomes" id="UP000009046"/>
    </source>
</evidence>
<evidence type="ECO:0000313" key="4">
    <source>
        <dbReference type="EMBL" id="EEB19624.1"/>
    </source>
</evidence>